<gene>
    <name evidence="6" type="ORF">RIMI_LOCUS11563592</name>
</gene>
<dbReference type="InterPro" id="IPR003599">
    <property type="entry name" value="Ig_sub"/>
</dbReference>
<evidence type="ECO:0000256" key="3">
    <source>
        <dbReference type="ARBA" id="ARBA00023319"/>
    </source>
</evidence>
<evidence type="ECO:0000256" key="2">
    <source>
        <dbReference type="ARBA" id="ARBA00023157"/>
    </source>
</evidence>
<dbReference type="InterPro" id="IPR051102">
    <property type="entry name" value="IgSF_V-set/TM_domain"/>
</dbReference>
<dbReference type="SMART" id="SM00409">
    <property type="entry name" value="IG"/>
    <property type="match status" value="2"/>
</dbReference>
<keyword evidence="3" id="KW-0393">Immunoglobulin domain</keyword>
<dbReference type="InterPro" id="IPR013783">
    <property type="entry name" value="Ig-like_fold"/>
</dbReference>
<proteinExistence type="predicted"/>
<dbReference type="Gene3D" id="2.60.40.10">
    <property type="entry name" value="Immunoglobulins"/>
    <property type="match status" value="2"/>
</dbReference>
<evidence type="ECO:0000313" key="7">
    <source>
        <dbReference type="Proteomes" id="UP001176940"/>
    </source>
</evidence>
<dbReference type="InterPro" id="IPR036179">
    <property type="entry name" value="Ig-like_dom_sf"/>
</dbReference>
<evidence type="ECO:0000313" key="6">
    <source>
        <dbReference type="EMBL" id="CAJ0947072.1"/>
    </source>
</evidence>
<evidence type="ECO:0000256" key="4">
    <source>
        <dbReference type="SAM" id="SignalP"/>
    </source>
</evidence>
<keyword evidence="7" id="KW-1185">Reference proteome</keyword>
<dbReference type="InterPro" id="IPR013106">
    <property type="entry name" value="Ig_V-set"/>
</dbReference>
<accession>A0ABN9LRW7</accession>
<dbReference type="PANTHER" id="PTHR12207:SF25">
    <property type="entry name" value="IMMUNOGLOBULIN SUPERFAMILY MEMBER 2"/>
    <property type="match status" value="1"/>
</dbReference>
<dbReference type="Proteomes" id="UP001176940">
    <property type="component" value="Unassembled WGS sequence"/>
</dbReference>
<evidence type="ECO:0000256" key="1">
    <source>
        <dbReference type="ARBA" id="ARBA00022729"/>
    </source>
</evidence>
<reference evidence="6" key="1">
    <citation type="submission" date="2023-07" db="EMBL/GenBank/DDBJ databases">
        <authorList>
            <person name="Stuckert A."/>
        </authorList>
    </citation>
    <scope>NUCLEOTIDE SEQUENCE</scope>
</reference>
<dbReference type="SUPFAM" id="SSF48726">
    <property type="entry name" value="Immunoglobulin"/>
    <property type="match status" value="2"/>
</dbReference>
<feature type="signal peptide" evidence="4">
    <location>
        <begin position="1"/>
        <end position="28"/>
    </location>
</feature>
<dbReference type="SMART" id="SM00406">
    <property type="entry name" value="IGv"/>
    <property type="match status" value="2"/>
</dbReference>
<dbReference type="Pfam" id="PF07686">
    <property type="entry name" value="V-set"/>
    <property type="match status" value="1"/>
</dbReference>
<dbReference type="InterPro" id="IPR007110">
    <property type="entry name" value="Ig-like_dom"/>
</dbReference>
<protein>
    <recommendedName>
        <fullName evidence="5">Ig-like domain-containing protein</fullName>
    </recommendedName>
</protein>
<feature type="domain" description="Ig-like" evidence="5">
    <location>
        <begin position="247"/>
        <end position="342"/>
    </location>
</feature>
<name>A0ABN9LRW7_9NEOB</name>
<dbReference type="PROSITE" id="PS50835">
    <property type="entry name" value="IG_LIKE"/>
    <property type="match status" value="3"/>
</dbReference>
<feature type="domain" description="Ig-like" evidence="5">
    <location>
        <begin position="348"/>
        <end position="388"/>
    </location>
</feature>
<feature type="domain" description="Ig-like" evidence="5">
    <location>
        <begin position="95"/>
        <end position="195"/>
    </location>
</feature>
<organism evidence="6 7">
    <name type="scientific">Ranitomeya imitator</name>
    <name type="common">mimic poison frog</name>
    <dbReference type="NCBI Taxonomy" id="111125"/>
    <lineage>
        <taxon>Eukaryota</taxon>
        <taxon>Metazoa</taxon>
        <taxon>Chordata</taxon>
        <taxon>Craniata</taxon>
        <taxon>Vertebrata</taxon>
        <taxon>Euteleostomi</taxon>
        <taxon>Amphibia</taxon>
        <taxon>Batrachia</taxon>
        <taxon>Anura</taxon>
        <taxon>Neobatrachia</taxon>
        <taxon>Hyloidea</taxon>
        <taxon>Dendrobatidae</taxon>
        <taxon>Dendrobatinae</taxon>
        <taxon>Ranitomeya</taxon>
    </lineage>
</organism>
<dbReference type="PANTHER" id="PTHR12207">
    <property type="entry name" value="V-SET AND TRANSMEMBRANE DOMAIN-CONTAINING PROTEIN"/>
    <property type="match status" value="1"/>
</dbReference>
<sequence>MERSAEPRPLHTVTHWLHWVIIVGVSWAQREVTVQQGPLYRTVGSDVTIWCKVSGYQGPSEQNFQFSIYLPTSPDREVQIFYGSYSAKVILRVLPDTLLVTMPHEELERTEGSSLEMTCRVSRASSQHTHLSVSWLLDPQDVILSLSRDFVQVPGKSFSERFRSGDIRLDKLSDSDYKLTIKQLRLSDQGDLFCRGSEWIQDRDGTWTQIMEKKSENTMVKVSALQGGDFQVQVQSPDTTIQIWGLLEVTCSISRYNLIGGQFRVSWLLDGAVVVTWNPSGVSNINIPYRIREEKGQISVRRQDQDTWTLRISYTTEQETGSYMCEVTEEETRRRRQSSPVSVTIQTPVFRFQNVTLSIEASELYEGDSVALFCQVSSPSPSLDMTWLTLRPSGRWGGGSFAETRR</sequence>
<keyword evidence="1 4" id="KW-0732">Signal</keyword>
<keyword evidence="2" id="KW-1015">Disulfide bond</keyword>
<dbReference type="CDD" id="cd00099">
    <property type="entry name" value="IgV"/>
    <property type="match status" value="1"/>
</dbReference>
<feature type="chain" id="PRO_5046025183" description="Ig-like domain-containing protein" evidence="4">
    <location>
        <begin position="29"/>
        <end position="406"/>
    </location>
</feature>
<comment type="caution">
    <text evidence="6">The sequence shown here is derived from an EMBL/GenBank/DDBJ whole genome shotgun (WGS) entry which is preliminary data.</text>
</comment>
<dbReference type="EMBL" id="CAUEEQ010026337">
    <property type="protein sequence ID" value="CAJ0947072.1"/>
    <property type="molecule type" value="Genomic_DNA"/>
</dbReference>
<evidence type="ECO:0000259" key="5">
    <source>
        <dbReference type="PROSITE" id="PS50835"/>
    </source>
</evidence>